<evidence type="ECO:0000313" key="2">
    <source>
        <dbReference type="EMBL" id="CAF1569241.1"/>
    </source>
</evidence>
<dbReference type="OrthoDB" id="10055344at2759"/>
<protein>
    <submittedName>
        <fullName evidence="2">Uncharacterized protein</fullName>
    </submittedName>
</protein>
<evidence type="ECO:0000256" key="1">
    <source>
        <dbReference type="SAM" id="MobiDB-lite"/>
    </source>
</evidence>
<feature type="compositionally biased region" description="Basic residues" evidence="1">
    <location>
        <begin position="35"/>
        <end position="44"/>
    </location>
</feature>
<reference evidence="2" key="1">
    <citation type="submission" date="2021-02" db="EMBL/GenBank/DDBJ databases">
        <authorList>
            <person name="Nowell W R."/>
        </authorList>
    </citation>
    <scope>NUCLEOTIDE SEQUENCE</scope>
</reference>
<dbReference type="EMBL" id="CAJOBC010095346">
    <property type="protein sequence ID" value="CAF4432090.1"/>
    <property type="molecule type" value="Genomic_DNA"/>
</dbReference>
<feature type="compositionally biased region" description="Polar residues" evidence="1">
    <location>
        <begin position="25"/>
        <end position="34"/>
    </location>
</feature>
<evidence type="ECO:0000313" key="4">
    <source>
        <dbReference type="Proteomes" id="UP000663829"/>
    </source>
</evidence>
<dbReference type="Proteomes" id="UP000663829">
    <property type="component" value="Unassembled WGS sequence"/>
</dbReference>
<comment type="caution">
    <text evidence="2">The sequence shown here is derived from an EMBL/GenBank/DDBJ whole genome shotgun (WGS) entry which is preliminary data.</text>
</comment>
<keyword evidence="4" id="KW-1185">Reference proteome</keyword>
<proteinExistence type="predicted"/>
<gene>
    <name evidence="2" type="ORF">GPM918_LOCUS40284</name>
    <name evidence="3" type="ORF">SRO942_LOCUS41217</name>
</gene>
<dbReference type="Proteomes" id="UP000681722">
    <property type="component" value="Unassembled WGS sequence"/>
</dbReference>
<feature type="non-terminal residue" evidence="2">
    <location>
        <position position="514"/>
    </location>
</feature>
<evidence type="ECO:0000313" key="3">
    <source>
        <dbReference type="EMBL" id="CAF4432090.1"/>
    </source>
</evidence>
<organism evidence="2 4">
    <name type="scientific">Didymodactylos carnosus</name>
    <dbReference type="NCBI Taxonomy" id="1234261"/>
    <lineage>
        <taxon>Eukaryota</taxon>
        <taxon>Metazoa</taxon>
        <taxon>Spiralia</taxon>
        <taxon>Gnathifera</taxon>
        <taxon>Rotifera</taxon>
        <taxon>Eurotatoria</taxon>
        <taxon>Bdelloidea</taxon>
        <taxon>Philodinida</taxon>
        <taxon>Philodinidae</taxon>
        <taxon>Didymodactylos</taxon>
    </lineage>
</organism>
<sequence>KSKGNKEQRIVRVHTNKSDVEDTSTETQSTATSLKQRKNQKSKRDKKDKESHNTTTSDSEERQKKTLKDLHALYLLDVNRFPGPPVRAISFDESRRRHNNELEISHDLICQARPNELKPMTKNFKFESSFTNLIPKELDAYNLDKELIEFTNVAEYEQPTMYEEYIPEFFQKQAEAKQIRRISLTAVKPPESIIKRLGARIPRLFVGWEPSNIDSQHTDEFRPLSKFIMSNIAHYFDEDFIDETGMFQNPKQIDRAQPTAELRRKRVNIDFRELWFQDALSGSFYSYFDLQPEYQKKHVQYHKLASNLQKRLIRPGREQPHEIMNGVNRQEYSPVIFDLPKNYLDRQTALETRRQLLKLNNKEHLQLLSRVISRHDESALLSLIRERLLVIDQTLIGSTSHRDENEIKQKLLQDDLIERGTIRDLDEVIVKYYEQKQKDSNGYKNVDDVYTDIDFRNSLQFNVSDVNKQLEQTDRPSELYLNTSKQKLTKMSIFDESQTTTEKANIDRRVTLTD</sequence>
<name>A0A815YB39_9BILA</name>
<feature type="compositionally biased region" description="Basic and acidic residues" evidence="1">
    <location>
        <begin position="1"/>
        <end position="20"/>
    </location>
</feature>
<dbReference type="EMBL" id="CAJNOQ010029526">
    <property type="protein sequence ID" value="CAF1569241.1"/>
    <property type="molecule type" value="Genomic_DNA"/>
</dbReference>
<dbReference type="AlphaFoldDB" id="A0A815YB39"/>
<feature type="region of interest" description="Disordered" evidence="1">
    <location>
        <begin position="1"/>
        <end position="64"/>
    </location>
</feature>
<accession>A0A815YB39</accession>